<dbReference type="PANTHER" id="PTHR11102:SF160">
    <property type="entry name" value="ERAD-ASSOCIATED E3 UBIQUITIN-PROTEIN LIGASE COMPONENT HRD3"/>
    <property type="match status" value="1"/>
</dbReference>
<dbReference type="InterPro" id="IPR011990">
    <property type="entry name" value="TPR-like_helical_dom_sf"/>
</dbReference>
<gene>
    <name evidence="3" type="ORF">BVRB_021240</name>
</gene>
<dbReference type="InterPro" id="IPR006597">
    <property type="entry name" value="Sel1-like"/>
</dbReference>
<feature type="non-terminal residue" evidence="3">
    <location>
        <position position="218"/>
    </location>
</feature>
<dbReference type="Gene3D" id="1.25.40.10">
    <property type="entry name" value="Tetratricopeptide repeat domain"/>
    <property type="match status" value="1"/>
</dbReference>
<dbReference type="AlphaFoldDB" id="A0A0J8B0E6"/>
<evidence type="ECO:0000313" key="4">
    <source>
        <dbReference type="Proteomes" id="UP000035740"/>
    </source>
</evidence>
<evidence type="ECO:0000256" key="2">
    <source>
        <dbReference type="SAM" id="MobiDB-lite"/>
    </source>
</evidence>
<dbReference type="OrthoDB" id="272077at2759"/>
<proteinExistence type="inferred from homology"/>
<feature type="region of interest" description="Disordered" evidence="2">
    <location>
        <begin position="183"/>
        <end position="205"/>
    </location>
</feature>
<accession>A0A0J8B0E6</accession>
<keyword evidence="4" id="KW-1185">Reference proteome</keyword>
<comment type="similarity">
    <text evidence="1">Belongs to the sel-1 family.</text>
</comment>
<organism evidence="3 4">
    <name type="scientific">Beta vulgaris subsp. vulgaris</name>
    <name type="common">Beet</name>
    <dbReference type="NCBI Taxonomy" id="3555"/>
    <lineage>
        <taxon>Eukaryota</taxon>
        <taxon>Viridiplantae</taxon>
        <taxon>Streptophyta</taxon>
        <taxon>Embryophyta</taxon>
        <taxon>Tracheophyta</taxon>
        <taxon>Spermatophyta</taxon>
        <taxon>Magnoliopsida</taxon>
        <taxon>eudicotyledons</taxon>
        <taxon>Gunneridae</taxon>
        <taxon>Pentapetalae</taxon>
        <taxon>Caryophyllales</taxon>
        <taxon>Chenopodiaceae</taxon>
        <taxon>Betoideae</taxon>
        <taxon>Beta</taxon>
    </lineage>
</organism>
<reference evidence="3 4" key="1">
    <citation type="journal article" date="2014" name="Nature">
        <title>The genome of the recently domesticated crop plant sugar beet (Beta vulgaris).</title>
        <authorList>
            <person name="Dohm J.C."/>
            <person name="Minoche A.E."/>
            <person name="Holtgrawe D."/>
            <person name="Capella-Gutierrez S."/>
            <person name="Zakrzewski F."/>
            <person name="Tafer H."/>
            <person name="Rupp O."/>
            <person name="Sorensen T.R."/>
            <person name="Stracke R."/>
            <person name="Reinhardt R."/>
            <person name="Goesmann A."/>
            <person name="Kraft T."/>
            <person name="Schulz B."/>
            <person name="Stadler P.F."/>
            <person name="Schmidt T."/>
            <person name="Gabaldon T."/>
            <person name="Lehrach H."/>
            <person name="Weisshaar B."/>
            <person name="Himmelbauer H."/>
        </authorList>
    </citation>
    <scope>NUCLEOTIDE SEQUENCE [LARGE SCALE GENOMIC DNA]</scope>
    <source>
        <tissue evidence="3">Taproot</tissue>
    </source>
</reference>
<dbReference type="PANTHER" id="PTHR11102">
    <property type="entry name" value="SEL-1-LIKE PROTEIN"/>
    <property type="match status" value="1"/>
</dbReference>
<dbReference type="SUPFAM" id="SSF81901">
    <property type="entry name" value="HCP-like"/>
    <property type="match status" value="1"/>
</dbReference>
<feature type="compositionally biased region" description="Basic residues" evidence="2">
    <location>
        <begin position="190"/>
        <end position="203"/>
    </location>
</feature>
<name>A0A0J8B0E6_BETVV</name>
<protein>
    <recommendedName>
        <fullName evidence="5">Sel1 repeat family protein</fullName>
    </recommendedName>
</protein>
<dbReference type="SMART" id="SM00671">
    <property type="entry name" value="SEL1"/>
    <property type="match status" value="4"/>
</dbReference>
<evidence type="ECO:0000256" key="1">
    <source>
        <dbReference type="ARBA" id="ARBA00038101"/>
    </source>
</evidence>
<sequence>IFAMYKVAADCGHPVAASRVGNTYIDGNKASGVEKDEATALHYLMIGAENGNTECMFQVGHAFHHGIVFDADFDKAVFWYTQAAEADDDVRAAYYLGHIYHNFPGRQQQADKAAFWWQRAAEQEHLDSMFNLGLYYYNGADGLVQSKAKALELFKKSTAQNASFIEMLHQNGINLEALEAQVASETHPQRPSRPRRKRSKKSSSWHAFNVSASVIGAA</sequence>
<evidence type="ECO:0008006" key="5">
    <source>
        <dbReference type="Google" id="ProtNLM"/>
    </source>
</evidence>
<dbReference type="Proteomes" id="UP000035740">
    <property type="component" value="Unassembled WGS sequence"/>
</dbReference>
<dbReference type="EMBL" id="KQ093255">
    <property type="protein sequence ID" value="KMS94456.1"/>
    <property type="molecule type" value="Genomic_DNA"/>
</dbReference>
<evidence type="ECO:0000313" key="3">
    <source>
        <dbReference type="EMBL" id="KMS94456.1"/>
    </source>
</evidence>
<feature type="non-terminal residue" evidence="3">
    <location>
        <position position="1"/>
    </location>
</feature>
<dbReference type="Pfam" id="PF08238">
    <property type="entry name" value="Sel1"/>
    <property type="match status" value="4"/>
</dbReference>
<dbReference type="InterPro" id="IPR050767">
    <property type="entry name" value="Sel1_AlgK"/>
</dbReference>